<comment type="caution">
    <text evidence="2">The sequence shown here is derived from an EMBL/GenBank/DDBJ whole genome shotgun (WGS) entry which is preliminary data.</text>
</comment>
<dbReference type="EMBL" id="LLXI01001351">
    <property type="protein sequence ID" value="PKY53238.1"/>
    <property type="molecule type" value="Genomic_DNA"/>
</dbReference>
<dbReference type="VEuPathDB" id="FungiDB:FUN_025012"/>
<proteinExistence type="predicted"/>
<name>A0A2I1H2Y0_9GLOM</name>
<organism evidence="2 3">
    <name type="scientific">Rhizophagus irregularis</name>
    <dbReference type="NCBI Taxonomy" id="588596"/>
    <lineage>
        <taxon>Eukaryota</taxon>
        <taxon>Fungi</taxon>
        <taxon>Fungi incertae sedis</taxon>
        <taxon>Mucoromycota</taxon>
        <taxon>Glomeromycotina</taxon>
        <taxon>Glomeromycetes</taxon>
        <taxon>Glomerales</taxon>
        <taxon>Glomeraceae</taxon>
        <taxon>Rhizophagus</taxon>
    </lineage>
</organism>
<accession>A0A2I1H2Y0</accession>
<feature type="compositionally biased region" description="Basic and acidic residues" evidence="1">
    <location>
        <begin position="304"/>
        <end position="320"/>
    </location>
</feature>
<protein>
    <submittedName>
        <fullName evidence="2">Uncharacterized protein</fullName>
    </submittedName>
</protein>
<dbReference type="Proteomes" id="UP000234323">
    <property type="component" value="Unassembled WGS sequence"/>
</dbReference>
<dbReference type="AlphaFoldDB" id="A0A2I1H2Y0"/>
<sequence>MEEELLKQYMNEYYRGFTGFENLVNLLKRFTNFLMFLKLNRLMLHQHLDKDILFPPGDIKIGVRDSGTTSKSNVSKNILMDIAVFTMKMGGENIKRILEKIILENSRKDATTNNEQSKKVTTDNETVIITDEEIDRDKVKDFVTKHMILFYKSFMDFEKNYIDDFVIAIDNKVRVDLEDYEAKYLGKDFLLPWGKAPPGVRDKEKRMGDNIIKDNLMDAAAFTIKKGADFIAKILISLAYDLQEKDAAVENLKKTKDELLFLTAQQKEDKEKIDNLEKEKKIADERIRSLENEVIKLKELEKKMTTNEITKSSKPESKTKSHDRRRKSKKKEIIYTRNQKGEDHRNSGSNNFR</sequence>
<evidence type="ECO:0000256" key="1">
    <source>
        <dbReference type="SAM" id="MobiDB-lite"/>
    </source>
</evidence>
<feature type="compositionally biased region" description="Basic residues" evidence="1">
    <location>
        <begin position="321"/>
        <end position="330"/>
    </location>
</feature>
<feature type="compositionally biased region" description="Basic and acidic residues" evidence="1">
    <location>
        <begin position="331"/>
        <end position="346"/>
    </location>
</feature>
<evidence type="ECO:0000313" key="3">
    <source>
        <dbReference type="Proteomes" id="UP000234323"/>
    </source>
</evidence>
<gene>
    <name evidence="2" type="ORF">RhiirA4_498579</name>
</gene>
<evidence type="ECO:0000313" key="2">
    <source>
        <dbReference type="EMBL" id="PKY53238.1"/>
    </source>
</evidence>
<feature type="region of interest" description="Disordered" evidence="1">
    <location>
        <begin position="304"/>
        <end position="353"/>
    </location>
</feature>
<reference evidence="2 3" key="1">
    <citation type="submission" date="2015-10" db="EMBL/GenBank/DDBJ databases">
        <title>Genome analyses suggest a sexual origin of heterokaryosis in a supposedly ancient asexual fungus.</title>
        <authorList>
            <person name="Ropars J."/>
            <person name="Sedzielewska K."/>
            <person name="Noel J."/>
            <person name="Charron P."/>
            <person name="Farinelli L."/>
            <person name="Marton T."/>
            <person name="Kruger M."/>
            <person name="Pelin A."/>
            <person name="Brachmann A."/>
            <person name="Corradi N."/>
        </authorList>
    </citation>
    <scope>NUCLEOTIDE SEQUENCE [LARGE SCALE GENOMIC DNA]</scope>
    <source>
        <strain evidence="2 3">A4</strain>
    </source>
</reference>
<dbReference type="VEuPathDB" id="FungiDB:RhiirA1_476179"/>
<keyword evidence="3" id="KW-1185">Reference proteome</keyword>